<dbReference type="NCBIfam" id="TIGR00060">
    <property type="entry name" value="L18_bact"/>
    <property type="match status" value="1"/>
</dbReference>
<protein>
    <submittedName>
        <fullName evidence="6">Lsu ribosomal protein l18p (L5e)</fullName>
    </submittedName>
</protein>
<dbReference type="AlphaFoldDB" id="A0A0W8FWG5"/>
<dbReference type="PANTHER" id="PTHR12899:SF3">
    <property type="entry name" value="LARGE RIBOSOMAL SUBUNIT PROTEIN UL18M"/>
    <property type="match status" value="1"/>
</dbReference>
<evidence type="ECO:0000256" key="4">
    <source>
        <dbReference type="ARBA" id="ARBA00022980"/>
    </source>
</evidence>
<reference evidence="6" key="1">
    <citation type="journal article" date="2015" name="Proc. Natl. Acad. Sci. U.S.A.">
        <title>Networks of energetic and metabolic interactions define dynamics in microbial communities.</title>
        <authorList>
            <person name="Embree M."/>
            <person name="Liu J.K."/>
            <person name="Al-Bassam M.M."/>
            <person name="Zengler K."/>
        </authorList>
    </citation>
    <scope>NUCLEOTIDE SEQUENCE</scope>
</reference>
<dbReference type="InterPro" id="IPR005484">
    <property type="entry name" value="Ribosomal_uL18_bac/plant/anim"/>
</dbReference>
<organism evidence="6">
    <name type="scientific">hydrocarbon metagenome</name>
    <dbReference type="NCBI Taxonomy" id="938273"/>
    <lineage>
        <taxon>unclassified sequences</taxon>
        <taxon>metagenomes</taxon>
        <taxon>ecological metagenomes</taxon>
    </lineage>
</organism>
<comment type="caution">
    <text evidence="6">The sequence shown here is derived from an EMBL/GenBank/DDBJ whole genome shotgun (WGS) entry which is preliminary data.</text>
</comment>
<dbReference type="GO" id="GO:0003735">
    <property type="term" value="F:structural constituent of ribosome"/>
    <property type="evidence" value="ECO:0007669"/>
    <property type="project" value="InterPro"/>
</dbReference>
<evidence type="ECO:0000256" key="3">
    <source>
        <dbReference type="ARBA" id="ARBA00022884"/>
    </source>
</evidence>
<evidence type="ECO:0000256" key="2">
    <source>
        <dbReference type="ARBA" id="ARBA00022730"/>
    </source>
</evidence>
<proteinExistence type="inferred from homology"/>
<dbReference type="Gene3D" id="3.30.420.100">
    <property type="match status" value="1"/>
</dbReference>
<evidence type="ECO:0000256" key="1">
    <source>
        <dbReference type="ARBA" id="ARBA00007116"/>
    </source>
</evidence>
<evidence type="ECO:0000313" key="6">
    <source>
        <dbReference type="EMBL" id="KUG25213.1"/>
    </source>
</evidence>
<dbReference type="InterPro" id="IPR004389">
    <property type="entry name" value="Ribosomal_uL18_bac-type"/>
</dbReference>
<dbReference type="SUPFAM" id="SSF53137">
    <property type="entry name" value="Translational machinery components"/>
    <property type="match status" value="1"/>
</dbReference>
<keyword evidence="3" id="KW-0694">RNA-binding</keyword>
<dbReference type="InterPro" id="IPR057268">
    <property type="entry name" value="Ribosomal_L18"/>
</dbReference>
<dbReference type="GO" id="GO:0008097">
    <property type="term" value="F:5S rRNA binding"/>
    <property type="evidence" value="ECO:0007669"/>
    <property type="project" value="TreeGrafter"/>
</dbReference>
<dbReference type="FunFam" id="3.30.420.100:FF:000001">
    <property type="entry name" value="50S ribosomal protein L18"/>
    <property type="match status" value="1"/>
</dbReference>
<dbReference type="HAMAP" id="MF_01337_B">
    <property type="entry name" value="Ribosomal_uL18_B"/>
    <property type="match status" value="1"/>
</dbReference>
<evidence type="ECO:0000256" key="5">
    <source>
        <dbReference type="ARBA" id="ARBA00023274"/>
    </source>
</evidence>
<sequence length="121" mass="13609">MLRKTELKKAKRKIRVRQKIWGTAERPRMNVFRSLNQIYIQFIDDNAGKTLFSVSSISKEIADELKNAKSKTEKSKVVGTLAAKKAAEAGIKTAVFDRNVYRYHGRVKAVADGAREGGLKI</sequence>
<dbReference type="CDD" id="cd00432">
    <property type="entry name" value="Ribosomal_L18_L5e"/>
    <property type="match status" value="1"/>
</dbReference>
<gene>
    <name evidence="6" type="ORF">ASZ90_004973</name>
</gene>
<accession>A0A0W8FWG5</accession>
<dbReference type="GO" id="GO:0006412">
    <property type="term" value="P:translation"/>
    <property type="evidence" value="ECO:0007669"/>
    <property type="project" value="InterPro"/>
</dbReference>
<dbReference type="EMBL" id="LNQE01000745">
    <property type="protein sequence ID" value="KUG25213.1"/>
    <property type="molecule type" value="Genomic_DNA"/>
</dbReference>
<comment type="similarity">
    <text evidence="1">Belongs to the universal ribosomal protein uL18 family.</text>
</comment>
<dbReference type="Pfam" id="PF00861">
    <property type="entry name" value="Ribosomal_L18p"/>
    <property type="match status" value="1"/>
</dbReference>
<dbReference type="GO" id="GO:0022625">
    <property type="term" value="C:cytosolic large ribosomal subunit"/>
    <property type="evidence" value="ECO:0007669"/>
    <property type="project" value="TreeGrafter"/>
</dbReference>
<name>A0A0W8FWG5_9ZZZZ</name>
<dbReference type="PANTHER" id="PTHR12899">
    <property type="entry name" value="39S RIBOSOMAL PROTEIN L18, MITOCHONDRIAL"/>
    <property type="match status" value="1"/>
</dbReference>
<keyword evidence="4 6" id="KW-0689">Ribosomal protein</keyword>
<keyword evidence="5" id="KW-0687">Ribonucleoprotein</keyword>
<keyword evidence="2" id="KW-0699">rRNA-binding</keyword>